<dbReference type="InterPro" id="IPR031886">
    <property type="entry name" value="DUF4765"/>
</dbReference>
<accession>A0ABZ1HGC7</accession>
<feature type="region of interest" description="Disordered" evidence="1">
    <location>
        <begin position="61"/>
        <end position="85"/>
    </location>
</feature>
<dbReference type="EMBL" id="CP109135">
    <property type="protein sequence ID" value="WSD17667.1"/>
    <property type="molecule type" value="Genomic_DNA"/>
</dbReference>
<name>A0ABZ1HGC7_STRPH</name>
<dbReference type="Proteomes" id="UP001340816">
    <property type="component" value="Chromosome"/>
</dbReference>
<feature type="region of interest" description="Disordered" evidence="1">
    <location>
        <begin position="1"/>
        <end position="36"/>
    </location>
</feature>
<feature type="compositionally biased region" description="Acidic residues" evidence="1">
    <location>
        <begin position="237"/>
        <end position="247"/>
    </location>
</feature>
<dbReference type="Pfam" id="PF15962">
    <property type="entry name" value="DUF4765"/>
    <property type="match status" value="1"/>
</dbReference>
<evidence type="ECO:0000313" key="4">
    <source>
        <dbReference type="EMBL" id="WSD17667.1"/>
    </source>
</evidence>
<feature type="region of interest" description="Disordered" evidence="1">
    <location>
        <begin position="288"/>
        <end position="322"/>
    </location>
</feature>
<dbReference type="Pfam" id="PF13699">
    <property type="entry name" value="eCIS_core"/>
    <property type="match status" value="1"/>
</dbReference>
<evidence type="ECO:0000259" key="3">
    <source>
        <dbReference type="Pfam" id="PF15962"/>
    </source>
</evidence>
<proteinExistence type="predicted"/>
<dbReference type="RefSeq" id="WP_326760680.1">
    <property type="nucleotide sequence ID" value="NZ_CP108382.1"/>
</dbReference>
<keyword evidence="5" id="KW-1185">Reference proteome</keyword>
<organism evidence="4 5">
    <name type="scientific">Streptomyces phaeochromogenes</name>
    <dbReference type="NCBI Taxonomy" id="1923"/>
    <lineage>
        <taxon>Bacteria</taxon>
        <taxon>Bacillati</taxon>
        <taxon>Actinomycetota</taxon>
        <taxon>Actinomycetes</taxon>
        <taxon>Kitasatosporales</taxon>
        <taxon>Streptomycetaceae</taxon>
        <taxon>Streptomyces</taxon>
        <taxon>Streptomyces phaeochromogenes group</taxon>
    </lineage>
</organism>
<feature type="compositionally biased region" description="Basic and acidic residues" evidence="1">
    <location>
        <begin position="63"/>
        <end position="72"/>
    </location>
</feature>
<dbReference type="InterPro" id="IPR025295">
    <property type="entry name" value="eCIS_core_dom"/>
</dbReference>
<gene>
    <name evidence="4" type="ORF">OHB35_33030</name>
</gene>
<evidence type="ECO:0000313" key="5">
    <source>
        <dbReference type="Proteomes" id="UP001340816"/>
    </source>
</evidence>
<evidence type="ECO:0000259" key="2">
    <source>
        <dbReference type="Pfam" id="PF13699"/>
    </source>
</evidence>
<protein>
    <submittedName>
        <fullName evidence="4">DUF4765 family protein</fullName>
    </submittedName>
</protein>
<evidence type="ECO:0000256" key="1">
    <source>
        <dbReference type="SAM" id="MobiDB-lite"/>
    </source>
</evidence>
<feature type="compositionally biased region" description="Basic and acidic residues" evidence="1">
    <location>
        <begin position="1"/>
        <end position="11"/>
    </location>
</feature>
<reference evidence="4 5" key="1">
    <citation type="submission" date="2022-10" db="EMBL/GenBank/DDBJ databases">
        <title>The complete genomes of actinobacterial strains from the NBC collection.</title>
        <authorList>
            <person name="Joergensen T.S."/>
            <person name="Alvarez Arevalo M."/>
            <person name="Sterndorff E.B."/>
            <person name="Faurdal D."/>
            <person name="Vuksanovic O."/>
            <person name="Mourched A.-S."/>
            <person name="Charusanti P."/>
            <person name="Shaw S."/>
            <person name="Blin K."/>
            <person name="Weber T."/>
        </authorList>
    </citation>
    <scope>NUCLEOTIDE SEQUENCE [LARGE SCALE GENOMIC DNA]</scope>
    <source>
        <strain evidence="4 5">NBC 01752</strain>
    </source>
</reference>
<feature type="domain" description="DUF4765" evidence="3">
    <location>
        <begin position="269"/>
        <end position="382"/>
    </location>
</feature>
<feature type="domain" description="eCIS core" evidence="2">
    <location>
        <begin position="93"/>
        <end position="164"/>
    </location>
</feature>
<feature type="region of interest" description="Disordered" evidence="1">
    <location>
        <begin position="192"/>
        <end position="249"/>
    </location>
</feature>
<dbReference type="GeneID" id="93928943"/>
<sequence length="390" mass="41076">MRHSEQADTRHAHGNPSKLLPKAAPRTPLAAGVAGHRSAADIPALQRAAGNAAVVQMLAAQRSTEKHEHGDGCGHQSVQRSTADEVLRSAGSPLETGKRVEMEARLGADFSNVRVHSDTVAQRSTAELGATAWTSGNHVVVGKSGVDDETLAHELTHVIQQRSGPVDGTVGADGLKVSDPSDRFEKAAEANAARVMSQPVPAVQRARSEEATTSAGGEMSVQRAQYTTTKTQRDPDSDNYDSDDDNFDSVAQHLTYPTDYGTVASMVEQQSESGVYLWRGTTASTARSMVSKGSAGGRTADSSVAAPDRESSRSQVGHGGQLPEFTTNAGVAEGFSFQNVLVVVYIAAKYLSKGSSSEEGWIANPKAPLTVVDVVDRTRGRSSGRRGNAS</sequence>